<dbReference type="EMBL" id="JAMPKM010000004">
    <property type="protein sequence ID" value="MEP0817390.1"/>
    <property type="molecule type" value="Genomic_DNA"/>
</dbReference>
<evidence type="ECO:0000256" key="2">
    <source>
        <dbReference type="ARBA" id="ARBA00011006"/>
    </source>
</evidence>
<dbReference type="InterPro" id="IPR007341">
    <property type="entry name" value="Transgly_assoc"/>
</dbReference>
<keyword evidence="5 7" id="KW-1133">Transmembrane helix</keyword>
<evidence type="ECO:0000313" key="8">
    <source>
        <dbReference type="EMBL" id="MEP0817390.1"/>
    </source>
</evidence>
<dbReference type="PANTHER" id="PTHR33884">
    <property type="entry name" value="UPF0410 PROTEIN YMGE"/>
    <property type="match status" value="1"/>
</dbReference>
<evidence type="ECO:0000256" key="7">
    <source>
        <dbReference type="SAM" id="Phobius"/>
    </source>
</evidence>
<sequence length="114" mass="11945">MLLDLEVVNLLVNSVNIIFLGNHSLMNIIAWVILGLLAGAIAKAIYPGYQAGGILGTILIGIIGAFVGGTLVTLLQTGSLQLTATSFSLPGLFVAVLGAIVAIWLWNLFTRRAV</sequence>
<reference evidence="8 9" key="1">
    <citation type="submission" date="2022-04" db="EMBL/GenBank/DDBJ databases">
        <title>Positive selection, recombination, and allopatry shape intraspecific diversity of widespread and dominant cyanobacteria.</title>
        <authorList>
            <person name="Wei J."/>
            <person name="Shu W."/>
            <person name="Hu C."/>
        </authorList>
    </citation>
    <scope>NUCLEOTIDE SEQUENCE [LARGE SCALE GENOMIC DNA]</scope>
    <source>
        <strain evidence="8 9">GB2-A4</strain>
    </source>
</reference>
<organism evidence="8 9">
    <name type="scientific">Trichocoleus desertorum GB2-A4</name>
    <dbReference type="NCBI Taxonomy" id="2933944"/>
    <lineage>
        <taxon>Bacteria</taxon>
        <taxon>Bacillati</taxon>
        <taxon>Cyanobacteriota</taxon>
        <taxon>Cyanophyceae</taxon>
        <taxon>Leptolyngbyales</taxon>
        <taxon>Trichocoleusaceae</taxon>
        <taxon>Trichocoleus</taxon>
    </lineage>
</organism>
<evidence type="ECO:0000256" key="5">
    <source>
        <dbReference type="ARBA" id="ARBA00022989"/>
    </source>
</evidence>
<keyword evidence="6 7" id="KW-0472">Membrane</keyword>
<protein>
    <submittedName>
        <fullName evidence="8">GlsB/YeaQ/YmgE family stress response membrane protein</fullName>
    </submittedName>
</protein>
<evidence type="ECO:0000256" key="4">
    <source>
        <dbReference type="ARBA" id="ARBA00022692"/>
    </source>
</evidence>
<keyword evidence="3" id="KW-1003">Cell membrane</keyword>
<comment type="caution">
    <text evidence="8">The sequence shown here is derived from an EMBL/GenBank/DDBJ whole genome shotgun (WGS) entry which is preliminary data.</text>
</comment>
<proteinExistence type="inferred from homology"/>
<keyword evidence="4 7" id="KW-0812">Transmembrane</keyword>
<dbReference type="PANTHER" id="PTHR33884:SF3">
    <property type="entry name" value="UPF0410 PROTEIN YMGE"/>
    <property type="match status" value="1"/>
</dbReference>
<dbReference type="Pfam" id="PF04226">
    <property type="entry name" value="Transgly_assoc"/>
    <property type="match status" value="1"/>
</dbReference>
<evidence type="ECO:0000256" key="1">
    <source>
        <dbReference type="ARBA" id="ARBA00004651"/>
    </source>
</evidence>
<feature type="transmembrane region" description="Helical" evidence="7">
    <location>
        <begin position="87"/>
        <end position="109"/>
    </location>
</feature>
<dbReference type="Proteomes" id="UP001464891">
    <property type="component" value="Unassembled WGS sequence"/>
</dbReference>
<comment type="similarity">
    <text evidence="2">Belongs to the UPF0410 family.</text>
</comment>
<comment type="subcellular location">
    <subcellularLocation>
        <location evidence="1">Cell membrane</location>
        <topology evidence="1">Multi-pass membrane protein</topology>
    </subcellularLocation>
</comment>
<name>A0ABV0J6I1_9CYAN</name>
<gene>
    <name evidence="8" type="ORF">NC998_09805</name>
</gene>
<evidence type="ECO:0000313" key="9">
    <source>
        <dbReference type="Proteomes" id="UP001464891"/>
    </source>
</evidence>
<keyword evidence="9" id="KW-1185">Reference proteome</keyword>
<feature type="transmembrane region" description="Helical" evidence="7">
    <location>
        <begin position="53"/>
        <end position="75"/>
    </location>
</feature>
<evidence type="ECO:0000256" key="6">
    <source>
        <dbReference type="ARBA" id="ARBA00023136"/>
    </source>
</evidence>
<accession>A0ABV0J6I1</accession>
<evidence type="ECO:0000256" key="3">
    <source>
        <dbReference type="ARBA" id="ARBA00022475"/>
    </source>
</evidence>